<proteinExistence type="predicted"/>
<protein>
    <submittedName>
        <fullName evidence="2">Uncharacterized protein isoform X2</fullName>
    </submittedName>
</protein>
<reference evidence="2" key="1">
    <citation type="submission" date="2025-08" db="UniProtKB">
        <authorList>
            <consortium name="RefSeq"/>
        </authorList>
    </citation>
    <scope>IDENTIFICATION</scope>
</reference>
<organism evidence="1 2">
    <name type="scientific">Castor canadensis</name>
    <name type="common">American beaver</name>
    <dbReference type="NCBI Taxonomy" id="51338"/>
    <lineage>
        <taxon>Eukaryota</taxon>
        <taxon>Metazoa</taxon>
        <taxon>Chordata</taxon>
        <taxon>Craniata</taxon>
        <taxon>Vertebrata</taxon>
        <taxon>Euteleostomi</taxon>
        <taxon>Mammalia</taxon>
        <taxon>Eutheria</taxon>
        <taxon>Euarchontoglires</taxon>
        <taxon>Glires</taxon>
        <taxon>Rodentia</taxon>
        <taxon>Castorimorpha</taxon>
        <taxon>Castoridae</taxon>
        <taxon>Castor</taxon>
    </lineage>
</organism>
<keyword evidence="1" id="KW-1185">Reference proteome</keyword>
<accession>A0AC58NDU6</accession>
<sequence length="166" mass="17866">MPVAVGELRFLLPLGPSTSLPSCQLYVHEEVEHEQVLSATGRKTHAVAIRSGGGGAKQLSSEGTNGFLLQSTQDKRRMVLGSGSATPFTEKSAEKRTLSEGHTTGLEPLGQEGVWSVVDSSFAGKKIYYVPALCKACAKYWECRDEKLKERNKQATGGSVKISDLP</sequence>
<gene>
    <name evidence="2" type="primary">LOC141425780</name>
</gene>
<dbReference type="RefSeq" id="XP_073939835.1">
    <property type="nucleotide sequence ID" value="XM_074083734.1"/>
</dbReference>
<evidence type="ECO:0000313" key="2">
    <source>
        <dbReference type="RefSeq" id="XP_073939835.1"/>
    </source>
</evidence>
<dbReference type="Proteomes" id="UP001732720">
    <property type="component" value="Chromosome 1"/>
</dbReference>
<evidence type="ECO:0000313" key="1">
    <source>
        <dbReference type="Proteomes" id="UP001732720"/>
    </source>
</evidence>
<name>A0AC58NDU6_CASCN</name>